<keyword evidence="1" id="KW-0812">Transmembrane</keyword>
<organism evidence="2 3">
    <name type="scientific">Micromonospora thermarum</name>
    <dbReference type="NCBI Taxonomy" id="2720024"/>
    <lineage>
        <taxon>Bacteria</taxon>
        <taxon>Bacillati</taxon>
        <taxon>Actinomycetota</taxon>
        <taxon>Actinomycetes</taxon>
        <taxon>Micromonosporales</taxon>
        <taxon>Micromonosporaceae</taxon>
        <taxon>Micromonospora</taxon>
    </lineage>
</organism>
<dbReference type="Proteomes" id="UP000783871">
    <property type="component" value="Unassembled WGS sequence"/>
</dbReference>
<evidence type="ECO:0000256" key="1">
    <source>
        <dbReference type="SAM" id="Phobius"/>
    </source>
</evidence>
<feature type="transmembrane region" description="Helical" evidence="1">
    <location>
        <begin position="158"/>
        <end position="178"/>
    </location>
</feature>
<evidence type="ECO:0008006" key="4">
    <source>
        <dbReference type="Google" id="ProtNLM"/>
    </source>
</evidence>
<reference evidence="2 3" key="1">
    <citation type="submission" date="2020-03" db="EMBL/GenBank/DDBJ databases">
        <title>WGS of actinomycetes isolated from Thailand.</title>
        <authorList>
            <person name="Thawai C."/>
        </authorList>
    </citation>
    <scope>NUCLEOTIDE SEQUENCE [LARGE SCALE GENOMIC DNA]</scope>
    <source>
        <strain evidence="2 3">HSS6-12</strain>
    </source>
</reference>
<feature type="transmembrane region" description="Helical" evidence="1">
    <location>
        <begin position="184"/>
        <end position="206"/>
    </location>
</feature>
<gene>
    <name evidence="2" type="ORF">HCJ94_15125</name>
</gene>
<protein>
    <recommendedName>
        <fullName evidence="4">Integral membrane protein</fullName>
    </recommendedName>
</protein>
<name>A0ABX0Z741_9ACTN</name>
<evidence type="ECO:0000313" key="2">
    <source>
        <dbReference type="EMBL" id="NJP33283.1"/>
    </source>
</evidence>
<dbReference type="EMBL" id="JAATEO010000014">
    <property type="protein sequence ID" value="NJP33283.1"/>
    <property type="molecule type" value="Genomic_DNA"/>
</dbReference>
<feature type="transmembrane region" description="Helical" evidence="1">
    <location>
        <begin position="245"/>
        <end position="268"/>
    </location>
</feature>
<keyword evidence="3" id="KW-1185">Reference proteome</keyword>
<proteinExistence type="predicted"/>
<feature type="transmembrane region" description="Helical" evidence="1">
    <location>
        <begin position="37"/>
        <end position="61"/>
    </location>
</feature>
<accession>A0ABX0Z741</accession>
<feature type="transmembrane region" description="Helical" evidence="1">
    <location>
        <begin position="96"/>
        <end position="118"/>
    </location>
</feature>
<keyword evidence="1" id="KW-1133">Transmembrane helix</keyword>
<keyword evidence="1" id="KW-0472">Membrane</keyword>
<comment type="caution">
    <text evidence="2">The sequence shown here is derived from an EMBL/GenBank/DDBJ whole genome shotgun (WGS) entry which is preliminary data.</text>
</comment>
<dbReference type="RefSeq" id="WP_168001651.1">
    <property type="nucleotide sequence ID" value="NZ_JAATEO010000014.1"/>
</dbReference>
<evidence type="ECO:0000313" key="3">
    <source>
        <dbReference type="Proteomes" id="UP000783871"/>
    </source>
</evidence>
<sequence length="275" mass="31034">MTSTATRPGGPGGPGARPRAAIAARTLRTDRWWVQPAIIAAILLFFIVYSTIRIFMAKWYYVEDFHYLTPLYSPCVSNECVPGAAHFGTPFGDFPFFIPLGIIAFPIVAGFRVTCYYYRKAGYRSLWASPPACAVTEPHKKYTGETRLPLFVMNWHRYFFYFAALILLVNIYDAILAFRGPDGGFGIGLGTLIILVNVVALAGYTLSCHACRHVMGGRLKHFSKNPLRYRFWTFVSKLNVRHGTFAMVSLFTVIFTDLYIMAVSAGWFDDLRFIN</sequence>